<protein>
    <submittedName>
        <fullName evidence="2">Methionine adenosyltransferase regulatory beta subunit</fullName>
    </submittedName>
</protein>
<dbReference type="PANTHER" id="PTHR10491">
    <property type="entry name" value="DTDP-4-DEHYDRORHAMNOSE REDUCTASE"/>
    <property type="match status" value="1"/>
</dbReference>
<dbReference type="GeneID" id="8622394"/>
<dbReference type="Gene3D" id="3.40.50.720">
    <property type="entry name" value="NAD(P)-binding Rossmann-like Domain"/>
    <property type="match status" value="1"/>
</dbReference>
<dbReference type="InterPro" id="IPR036291">
    <property type="entry name" value="NAD(P)-bd_dom_sf"/>
</dbReference>
<dbReference type="HOGENOM" id="CLU_045518_0_0_1"/>
<dbReference type="PaxDb" id="44689-DDB0231749"/>
<dbReference type="OMA" id="RRPDQCE"/>
<dbReference type="CDD" id="cd05254">
    <property type="entry name" value="dTDP_HR_like_SDR_e"/>
    <property type="match status" value="1"/>
</dbReference>
<dbReference type="eggNOG" id="KOG1430">
    <property type="taxonomic scope" value="Eukaryota"/>
</dbReference>
<keyword evidence="3" id="KW-1185">Reference proteome</keyword>
<dbReference type="SUPFAM" id="SSF51735">
    <property type="entry name" value="NAD(P)-binding Rossmann-fold domains"/>
    <property type="match status" value="1"/>
</dbReference>
<dbReference type="PANTHER" id="PTHR10491:SF4">
    <property type="entry name" value="METHIONINE ADENOSYLTRANSFERASE 2 SUBUNIT BETA"/>
    <property type="match status" value="1"/>
</dbReference>
<accession>Q54VU3</accession>
<proteinExistence type="predicted"/>
<name>Q54VU3_DICDI</name>
<dbReference type="Pfam" id="PF04321">
    <property type="entry name" value="RmlD_sub_bind"/>
    <property type="match status" value="1"/>
</dbReference>
<evidence type="ECO:0000313" key="3">
    <source>
        <dbReference type="Proteomes" id="UP000002195"/>
    </source>
</evidence>
<dbReference type="KEGG" id="ddi:DDB_G0280135"/>
<dbReference type="UniPathway" id="UPA00315">
    <property type="reaction ID" value="UER00080"/>
</dbReference>
<sequence>MSNAALPKTKVLITGATGLLGRALMKVFTQPPLEHIKLVGLGWSRYEKYVNQFPNELRKLDITNDSELSEFVNDFKPNVIIHAAAERRPDQCEGDKEKTQKLNVGTTEKLIELSKSVNATLFYISSDYVFDGENPPYDIDAKTNPLSFYGKTKEESEQLIIKASKESDSFKYIILRVPVLYGYVENLKECAVTAVAEQVIKARDANQPIEIDNWQIRYPTCVEDVARVCYELMISKQYNSIYHFSGQQMKTKYDMAIDMANVLGITNPQSIIKPINEKLPGAPRPHNACLNIFHTVDTIKKNLNNPTIHLSIFEVQLPLIFKDLKLI</sequence>
<dbReference type="FunCoup" id="Q54VU3">
    <property type="interactions" value="161"/>
</dbReference>
<dbReference type="GO" id="GO:0006556">
    <property type="term" value="P:S-adenosylmethionine biosynthetic process"/>
    <property type="evidence" value="ECO:0000250"/>
    <property type="project" value="dictyBase"/>
</dbReference>
<dbReference type="SMR" id="Q54VU3"/>
<dbReference type="InterPro" id="IPR005913">
    <property type="entry name" value="dTDP_dehydrorham_reduct"/>
</dbReference>
<dbReference type="VEuPathDB" id="AmoebaDB:DDB_G0280135"/>
<dbReference type="STRING" id="44689.Q54VU3"/>
<organism evidence="2 3">
    <name type="scientific">Dictyostelium discoideum</name>
    <name type="common">Social amoeba</name>
    <dbReference type="NCBI Taxonomy" id="44689"/>
    <lineage>
        <taxon>Eukaryota</taxon>
        <taxon>Amoebozoa</taxon>
        <taxon>Evosea</taxon>
        <taxon>Eumycetozoa</taxon>
        <taxon>Dictyostelia</taxon>
        <taxon>Dictyosteliales</taxon>
        <taxon>Dictyosteliaceae</taxon>
        <taxon>Dictyostelium</taxon>
    </lineage>
</organism>
<feature type="domain" description="RmlD-like substrate binding" evidence="1">
    <location>
        <begin position="10"/>
        <end position="298"/>
    </location>
</feature>
<dbReference type="GO" id="GO:0048269">
    <property type="term" value="C:methionine adenosyltransferase complex"/>
    <property type="evidence" value="ECO:0000250"/>
    <property type="project" value="dictyBase"/>
</dbReference>
<dbReference type="AlphaFoldDB" id="Q54VU3"/>
<dbReference type="PhylomeDB" id="Q54VU3"/>
<evidence type="ECO:0000313" key="2">
    <source>
        <dbReference type="EMBL" id="EAL67294.1"/>
    </source>
</evidence>
<reference evidence="2 3" key="1">
    <citation type="journal article" date="2005" name="Nature">
        <title>The genome of the social amoeba Dictyostelium discoideum.</title>
        <authorList>
            <consortium name="The Dictyostelium discoideum Sequencing Consortium"/>
            <person name="Eichinger L."/>
            <person name="Pachebat J.A."/>
            <person name="Glockner G."/>
            <person name="Rajandream M.A."/>
            <person name="Sucgang R."/>
            <person name="Berriman M."/>
            <person name="Song J."/>
            <person name="Olsen R."/>
            <person name="Szafranski K."/>
            <person name="Xu Q."/>
            <person name="Tunggal B."/>
            <person name="Kummerfeld S."/>
            <person name="Madera M."/>
            <person name="Konfortov B.A."/>
            <person name="Rivero F."/>
            <person name="Bankier A.T."/>
            <person name="Lehmann R."/>
            <person name="Hamlin N."/>
            <person name="Davies R."/>
            <person name="Gaudet P."/>
            <person name="Fey P."/>
            <person name="Pilcher K."/>
            <person name="Chen G."/>
            <person name="Saunders D."/>
            <person name="Sodergren E."/>
            <person name="Davis P."/>
            <person name="Kerhornou A."/>
            <person name="Nie X."/>
            <person name="Hall N."/>
            <person name="Anjard C."/>
            <person name="Hemphill L."/>
            <person name="Bason N."/>
            <person name="Farbrother P."/>
            <person name="Desany B."/>
            <person name="Just E."/>
            <person name="Morio T."/>
            <person name="Rost R."/>
            <person name="Churcher C."/>
            <person name="Cooper J."/>
            <person name="Haydock S."/>
            <person name="van Driessche N."/>
            <person name="Cronin A."/>
            <person name="Goodhead I."/>
            <person name="Muzny D."/>
            <person name="Mourier T."/>
            <person name="Pain A."/>
            <person name="Lu M."/>
            <person name="Harper D."/>
            <person name="Lindsay R."/>
            <person name="Hauser H."/>
            <person name="James K."/>
            <person name="Quiles M."/>
            <person name="Madan Babu M."/>
            <person name="Saito T."/>
            <person name="Buchrieser C."/>
            <person name="Wardroper A."/>
            <person name="Felder M."/>
            <person name="Thangavelu M."/>
            <person name="Johnson D."/>
            <person name="Knights A."/>
            <person name="Loulseged H."/>
            <person name="Mungall K."/>
            <person name="Oliver K."/>
            <person name="Price C."/>
            <person name="Quail M.A."/>
            <person name="Urushihara H."/>
            <person name="Hernandez J."/>
            <person name="Rabbinowitsch E."/>
            <person name="Steffen D."/>
            <person name="Sanders M."/>
            <person name="Ma J."/>
            <person name="Kohara Y."/>
            <person name="Sharp S."/>
            <person name="Simmonds M."/>
            <person name="Spiegler S."/>
            <person name="Tivey A."/>
            <person name="Sugano S."/>
            <person name="White B."/>
            <person name="Walker D."/>
            <person name="Woodward J."/>
            <person name="Winckler T."/>
            <person name="Tanaka Y."/>
            <person name="Shaulsky G."/>
            <person name="Schleicher M."/>
            <person name="Weinstock G."/>
            <person name="Rosenthal A."/>
            <person name="Cox E.C."/>
            <person name="Chisholm R.L."/>
            <person name="Gibbs R."/>
            <person name="Loomis W.F."/>
            <person name="Platzer M."/>
            <person name="Kay R.R."/>
            <person name="Williams J."/>
            <person name="Dear P.H."/>
            <person name="Noegel A.A."/>
            <person name="Barrell B."/>
            <person name="Kuspa A."/>
        </authorList>
    </citation>
    <scope>NUCLEOTIDE SEQUENCE [LARGE SCALE GENOMIC DNA]</scope>
    <source>
        <strain evidence="2 3">AX4</strain>
    </source>
</reference>
<dbReference type="Proteomes" id="UP000002195">
    <property type="component" value="Unassembled WGS sequence"/>
</dbReference>
<comment type="caution">
    <text evidence="2">The sequence shown here is derived from an EMBL/GenBank/DDBJ whole genome shotgun (WGS) entry which is preliminary data.</text>
</comment>
<dbReference type="RefSeq" id="XP_641262.1">
    <property type="nucleotide sequence ID" value="XM_636170.1"/>
</dbReference>
<gene>
    <name evidence="2" type="ORF">DDB_G0280135</name>
</gene>
<evidence type="ECO:0000259" key="1">
    <source>
        <dbReference type="Pfam" id="PF04321"/>
    </source>
</evidence>
<dbReference type="EMBL" id="AAFI02000035">
    <property type="protein sequence ID" value="EAL67294.1"/>
    <property type="molecule type" value="Genomic_DNA"/>
</dbReference>
<dbReference type="GO" id="GO:0048270">
    <property type="term" value="F:methionine adenosyltransferase regulator activity"/>
    <property type="evidence" value="ECO:0000250"/>
    <property type="project" value="dictyBase"/>
</dbReference>
<dbReference type="InParanoid" id="Q54VU3"/>
<dbReference type="InterPro" id="IPR029903">
    <property type="entry name" value="RmlD-like-bd"/>
</dbReference>
<dbReference type="Reactome" id="R-DDI-156581">
    <property type="pathway name" value="Methylation"/>
</dbReference>
<dbReference type="dictyBase" id="DDB_G0280135"/>
<dbReference type="FunFam" id="3.40.50.720:FF:000357">
    <property type="entry name" value="Methionine adenosyltransferase 2 subunit beta"/>
    <property type="match status" value="1"/>
</dbReference>